<proteinExistence type="predicted"/>
<reference evidence="1 2" key="1">
    <citation type="journal article" date="2022" name="Microbiol. Res.">
        <title>Comparative genome analysis, predicted lifestyle and antimicrobial strategies of Lactococcus carnosus and Lactococcus paracarnosus isolated from meat.</title>
        <authorList>
            <person name="Werum V."/>
            <person name="Ehrmann M."/>
            <person name="Vogel R."/>
            <person name="Hilgarth M."/>
        </authorList>
    </citation>
    <scope>NUCLEOTIDE SEQUENCE [LARGE SCALE GENOMIC DNA]</scope>
    <source>
        <strain evidence="1 2">TMW21897</strain>
    </source>
</reference>
<organism evidence="1 2">
    <name type="scientific">Pseudolactococcus paracarnosus</name>
    <dbReference type="NCBI Taxonomy" id="2749962"/>
    <lineage>
        <taxon>Bacteria</taxon>
        <taxon>Bacillati</taxon>
        <taxon>Bacillota</taxon>
        <taxon>Bacilli</taxon>
        <taxon>Lactobacillales</taxon>
        <taxon>Streptococcaceae</taxon>
        <taxon>Pseudolactococcus</taxon>
    </lineage>
</organism>
<comment type="caution">
    <text evidence="1">The sequence shown here is derived from an EMBL/GenBank/DDBJ whole genome shotgun (WGS) entry which is preliminary data.</text>
</comment>
<dbReference type="RefSeq" id="WP_243915120.1">
    <property type="nucleotide sequence ID" value="NZ_JAAECY010000022.1"/>
</dbReference>
<dbReference type="InterPro" id="IPR029062">
    <property type="entry name" value="Class_I_gatase-like"/>
</dbReference>
<dbReference type="Proteomes" id="UP001522462">
    <property type="component" value="Unassembled WGS sequence"/>
</dbReference>
<evidence type="ECO:0000313" key="2">
    <source>
        <dbReference type="Proteomes" id="UP001522462"/>
    </source>
</evidence>
<dbReference type="Gene3D" id="3.40.50.880">
    <property type="match status" value="1"/>
</dbReference>
<evidence type="ECO:0000313" key="1">
    <source>
        <dbReference type="EMBL" id="MCJ1978152.1"/>
    </source>
</evidence>
<name>A0ABT0ANL9_9LACT</name>
<gene>
    <name evidence="1" type="ORF">GYN19_09335</name>
</gene>
<dbReference type="EMBL" id="JAAEDA010000015">
    <property type="protein sequence ID" value="MCJ1978152.1"/>
    <property type="molecule type" value="Genomic_DNA"/>
</dbReference>
<protein>
    <submittedName>
        <fullName evidence="1">Uncharacterized protein</fullName>
    </submittedName>
</protein>
<keyword evidence="2" id="KW-1185">Reference proteome</keyword>
<sequence>MNVMNSPVIKLPFKEVGWGTVEIEMTILEDCPEQLTVLHWHEENFDIPIGADLLFSNAYVNN</sequence>
<dbReference type="SUPFAM" id="SSF52317">
    <property type="entry name" value="Class I glutamine amidotransferase-like"/>
    <property type="match status" value="1"/>
</dbReference>
<accession>A0ABT0ANL9</accession>